<dbReference type="SFLD" id="SFLDS00003">
    <property type="entry name" value="Haloacid_Dehalogenase"/>
    <property type="match status" value="1"/>
</dbReference>
<name>A0A1I3VCP1_9GAMM</name>
<accession>A0A1I3VCP1</accession>
<dbReference type="AlphaFoldDB" id="A0A1I3VCP1"/>
<dbReference type="Gene3D" id="1.10.150.240">
    <property type="entry name" value="Putative phosphatase, domain 2"/>
    <property type="match status" value="1"/>
</dbReference>
<gene>
    <name evidence="4" type="ORF">SAMN05216429_107168</name>
</gene>
<dbReference type="NCBIfam" id="TIGR01428">
    <property type="entry name" value="HAD_type_II"/>
    <property type="match status" value="1"/>
</dbReference>
<keyword evidence="2 3" id="KW-0378">Hydrolase</keyword>
<reference evidence="4 5" key="1">
    <citation type="submission" date="2016-10" db="EMBL/GenBank/DDBJ databases">
        <authorList>
            <person name="de Groot N.N."/>
        </authorList>
    </citation>
    <scope>NUCLEOTIDE SEQUENCE [LARGE SCALE GENOMIC DNA]</scope>
    <source>
        <strain evidence="4 5">IBRC-M 10445</strain>
    </source>
</reference>
<evidence type="ECO:0000256" key="1">
    <source>
        <dbReference type="ARBA" id="ARBA00008106"/>
    </source>
</evidence>
<dbReference type="InterPro" id="IPR023198">
    <property type="entry name" value="PGP-like_dom2"/>
</dbReference>
<dbReference type="InterPro" id="IPR036412">
    <property type="entry name" value="HAD-like_sf"/>
</dbReference>
<evidence type="ECO:0000313" key="5">
    <source>
        <dbReference type="Proteomes" id="UP000199445"/>
    </source>
</evidence>
<dbReference type="InterPro" id="IPR006439">
    <property type="entry name" value="HAD-SF_hydro_IA"/>
</dbReference>
<dbReference type="EMBL" id="FOSC01000007">
    <property type="protein sequence ID" value="SFJ91947.1"/>
    <property type="molecule type" value="Genomic_DNA"/>
</dbReference>
<keyword evidence="5" id="KW-1185">Reference proteome</keyword>
<dbReference type="Gene3D" id="3.40.50.1000">
    <property type="entry name" value="HAD superfamily/HAD-like"/>
    <property type="match status" value="1"/>
</dbReference>
<dbReference type="RefSeq" id="WP_091704828.1">
    <property type="nucleotide sequence ID" value="NZ_BMYN01000001.1"/>
</dbReference>
<dbReference type="GO" id="GO:0018784">
    <property type="term" value="F:(S)-2-haloacid dehalogenase activity"/>
    <property type="evidence" value="ECO:0007669"/>
    <property type="project" value="UniProtKB-UniRule"/>
</dbReference>
<evidence type="ECO:0000256" key="2">
    <source>
        <dbReference type="ARBA" id="ARBA00022801"/>
    </source>
</evidence>
<dbReference type="PANTHER" id="PTHR43316">
    <property type="entry name" value="HYDROLASE, HALOACID DELAHOGENASE-RELATED"/>
    <property type="match status" value="1"/>
</dbReference>
<dbReference type="InterPro" id="IPR006328">
    <property type="entry name" value="2-HAD"/>
</dbReference>
<sequence>MDQQHNVLVFDVIETIFSLDALSSAFHSLGLPEYTKDLFFAQLLRDAFAVSATGTYVPFANMARGTLDVLLNNLGVSPADSVIERILPVFGQLNAHPDVPKALALAKNKGMTVVFFTNGSKSNTEGLITKNGLDNWIDHVVSIDSMGQWKPVRNVYQGALQKVGGETGHSAMIAAHAWDTNGAMNAGMLAGWVRRQDSSFHPAMSAPAFVSDNLVELVDRVSDSLLAGR</sequence>
<comment type="similarity">
    <text evidence="1 3">Belongs to the HAD-like hydrolase superfamily. S-2-haloalkanoic acid dehalogenase family.</text>
</comment>
<dbReference type="Pfam" id="PF00702">
    <property type="entry name" value="Hydrolase"/>
    <property type="match status" value="1"/>
</dbReference>
<dbReference type="InterPro" id="IPR023214">
    <property type="entry name" value="HAD_sf"/>
</dbReference>
<dbReference type="InterPro" id="IPR051540">
    <property type="entry name" value="S-2-haloacid_dehalogenase"/>
</dbReference>
<dbReference type="NCBIfam" id="TIGR01493">
    <property type="entry name" value="HAD-SF-IA-v2"/>
    <property type="match status" value="1"/>
</dbReference>
<evidence type="ECO:0000256" key="3">
    <source>
        <dbReference type="RuleBase" id="RU368077"/>
    </source>
</evidence>
<dbReference type="SUPFAM" id="SSF56784">
    <property type="entry name" value="HAD-like"/>
    <property type="match status" value="1"/>
</dbReference>
<comment type="catalytic activity">
    <reaction evidence="3">
        <text>an (S)-2-haloacid + H2O = a (2R)-2-hydroxycarboxylate + a halide anion + H(+)</text>
        <dbReference type="Rhea" id="RHEA:11192"/>
        <dbReference type="ChEBI" id="CHEBI:15377"/>
        <dbReference type="ChEBI" id="CHEBI:15378"/>
        <dbReference type="ChEBI" id="CHEBI:16042"/>
        <dbReference type="ChEBI" id="CHEBI:58314"/>
        <dbReference type="ChEBI" id="CHEBI:137405"/>
        <dbReference type="EC" id="3.8.1.2"/>
    </reaction>
</comment>
<dbReference type="PRINTS" id="PR00413">
    <property type="entry name" value="HADHALOGNASE"/>
</dbReference>
<proteinExistence type="inferred from homology"/>
<dbReference type="SFLD" id="SFLDG01129">
    <property type="entry name" value="C1.5:_HAD__Beta-PGM__Phosphata"/>
    <property type="match status" value="1"/>
</dbReference>
<comment type="function">
    <text evidence="3">Catalyzes the hydrolytic dehalogenation of small (S)-2-haloalkanoic acids to yield the corresponding (R)-2-hydroxyalkanoic acids.</text>
</comment>
<evidence type="ECO:0000313" key="4">
    <source>
        <dbReference type="EMBL" id="SFJ91947.1"/>
    </source>
</evidence>
<dbReference type="Proteomes" id="UP000199445">
    <property type="component" value="Unassembled WGS sequence"/>
</dbReference>
<protein>
    <recommendedName>
        <fullName evidence="3">(S)-2-haloacid dehalogenase</fullName>
        <ecNumber evidence="3">3.8.1.2</ecNumber>
    </recommendedName>
    <alternativeName>
        <fullName evidence="3">2-haloalkanoic acid dehalogenase</fullName>
    </alternativeName>
    <alternativeName>
        <fullName evidence="3">Halocarboxylic acid halidohydrolase</fullName>
    </alternativeName>
    <alternativeName>
        <fullName evidence="3">L-2-haloacid dehalogenase</fullName>
    </alternativeName>
</protein>
<dbReference type="EC" id="3.8.1.2" evidence="3"/>
<dbReference type="OrthoDB" id="5865007at2"/>
<dbReference type="PANTHER" id="PTHR43316:SF3">
    <property type="entry name" value="HALOACID DEHALOGENASE, TYPE II (AFU_ORTHOLOGUE AFUA_2G07750)-RELATED"/>
    <property type="match status" value="1"/>
</dbReference>
<organism evidence="4 5">
    <name type="scientific">Marinobacter persicus</name>
    <dbReference type="NCBI Taxonomy" id="930118"/>
    <lineage>
        <taxon>Bacteria</taxon>
        <taxon>Pseudomonadati</taxon>
        <taxon>Pseudomonadota</taxon>
        <taxon>Gammaproteobacteria</taxon>
        <taxon>Pseudomonadales</taxon>
        <taxon>Marinobacteraceae</taxon>
        <taxon>Marinobacter</taxon>
    </lineage>
</organism>